<dbReference type="InterPro" id="IPR013325">
    <property type="entry name" value="RNA_pol_sigma_r2"/>
</dbReference>
<dbReference type="InterPro" id="IPR007627">
    <property type="entry name" value="RNA_pol_sigma70_r2"/>
</dbReference>
<dbReference type="OrthoDB" id="9804285at2"/>
<sequence length="232" mass="25854">MSAATIMNPTSEAAWRDDLVTRHVALAKSLANRYTSRGVEYEDLKQVALVGLVRAAHRYDPSRGPFAAFAAPTILGEIKHHFRDAEWAIRPPRRLQELQARINAARADLEAEAGGEVDLAQIAEHLGEDIEEVRSAASVHHCFSIESTDANGRDTVTDLHGEEDANFTRVENVVSLAPLVSKLDPDDRELLRLRFVDELSQRQIARILGTSQMQVCRRLRRVLSQLRGDMAA</sequence>
<proteinExistence type="predicted"/>
<dbReference type="GO" id="GO:0016987">
    <property type="term" value="F:sigma factor activity"/>
    <property type="evidence" value="ECO:0007669"/>
    <property type="project" value="UniProtKB-KW"/>
</dbReference>
<dbReference type="GO" id="GO:0003677">
    <property type="term" value="F:DNA binding"/>
    <property type="evidence" value="ECO:0007669"/>
    <property type="project" value="UniProtKB-KW"/>
</dbReference>
<feature type="domain" description="RNA polymerase sigma-70 region 4" evidence="6">
    <location>
        <begin position="181"/>
        <end position="227"/>
    </location>
</feature>
<dbReference type="GO" id="GO:0006352">
    <property type="term" value="P:DNA-templated transcription initiation"/>
    <property type="evidence" value="ECO:0007669"/>
    <property type="project" value="InterPro"/>
</dbReference>
<evidence type="ECO:0000256" key="1">
    <source>
        <dbReference type="ARBA" id="ARBA00023015"/>
    </source>
</evidence>
<dbReference type="SUPFAM" id="SSF88659">
    <property type="entry name" value="Sigma3 and sigma4 domains of RNA polymerase sigma factors"/>
    <property type="match status" value="2"/>
</dbReference>
<dbReference type="InterPro" id="IPR014284">
    <property type="entry name" value="RNA_pol_sigma-70_dom"/>
</dbReference>
<reference evidence="7 8" key="1">
    <citation type="submission" date="2018-10" db="EMBL/GenBank/DDBJ databases">
        <title>Aeromicrobium sp. 9W16Y-2 whole genome shotgun sequence.</title>
        <authorList>
            <person name="Li F."/>
        </authorList>
    </citation>
    <scope>NUCLEOTIDE SEQUENCE [LARGE SCALE GENOMIC DNA]</scope>
    <source>
        <strain evidence="7 8">9W16Y-2</strain>
    </source>
</reference>
<dbReference type="RefSeq" id="WP_121793426.1">
    <property type="nucleotide sequence ID" value="NZ_RDBF01000003.1"/>
</dbReference>
<gene>
    <name evidence="7" type="ORF">D9V41_04875</name>
</gene>
<evidence type="ECO:0000256" key="4">
    <source>
        <dbReference type="ARBA" id="ARBA00023163"/>
    </source>
</evidence>
<dbReference type="EMBL" id="RDBF01000003">
    <property type="protein sequence ID" value="RLV56419.1"/>
    <property type="molecule type" value="Genomic_DNA"/>
</dbReference>
<evidence type="ECO:0000256" key="3">
    <source>
        <dbReference type="ARBA" id="ARBA00023125"/>
    </source>
</evidence>
<evidence type="ECO:0000313" key="8">
    <source>
        <dbReference type="Proteomes" id="UP000282515"/>
    </source>
</evidence>
<dbReference type="Gene3D" id="1.20.120.1810">
    <property type="match status" value="1"/>
</dbReference>
<evidence type="ECO:0000259" key="5">
    <source>
        <dbReference type="Pfam" id="PF04542"/>
    </source>
</evidence>
<dbReference type="InterPro" id="IPR036388">
    <property type="entry name" value="WH-like_DNA-bd_sf"/>
</dbReference>
<evidence type="ECO:0000313" key="7">
    <source>
        <dbReference type="EMBL" id="RLV56419.1"/>
    </source>
</evidence>
<keyword evidence="3" id="KW-0238">DNA-binding</keyword>
<comment type="caution">
    <text evidence="7">The sequence shown here is derived from an EMBL/GenBank/DDBJ whole genome shotgun (WGS) entry which is preliminary data.</text>
</comment>
<feature type="domain" description="RNA polymerase sigma-70 region 2" evidence="5">
    <location>
        <begin position="19"/>
        <end position="87"/>
    </location>
</feature>
<dbReference type="NCBIfam" id="TIGR02937">
    <property type="entry name" value="sigma70-ECF"/>
    <property type="match status" value="1"/>
</dbReference>
<dbReference type="InterPro" id="IPR007630">
    <property type="entry name" value="RNA_pol_sigma70_r4"/>
</dbReference>
<evidence type="ECO:0000259" key="6">
    <source>
        <dbReference type="Pfam" id="PF04545"/>
    </source>
</evidence>
<dbReference type="PANTHER" id="PTHR30385">
    <property type="entry name" value="SIGMA FACTOR F FLAGELLAR"/>
    <property type="match status" value="1"/>
</dbReference>
<name>A0A3L8PNQ2_9ACTN</name>
<accession>A0A3L8PNQ2</accession>
<keyword evidence="8" id="KW-1185">Reference proteome</keyword>
<dbReference type="PANTHER" id="PTHR30385:SF4">
    <property type="entry name" value="RNA POLYMERASE SIGMA-E FACTOR"/>
    <property type="match status" value="1"/>
</dbReference>
<dbReference type="CDD" id="cd06171">
    <property type="entry name" value="Sigma70_r4"/>
    <property type="match status" value="1"/>
</dbReference>
<dbReference type="SUPFAM" id="SSF88946">
    <property type="entry name" value="Sigma2 domain of RNA polymerase sigma factors"/>
    <property type="match status" value="1"/>
</dbReference>
<evidence type="ECO:0000256" key="2">
    <source>
        <dbReference type="ARBA" id="ARBA00023082"/>
    </source>
</evidence>
<dbReference type="Gene3D" id="1.10.10.10">
    <property type="entry name" value="Winged helix-like DNA-binding domain superfamily/Winged helix DNA-binding domain"/>
    <property type="match status" value="2"/>
</dbReference>
<dbReference type="Pfam" id="PF04542">
    <property type="entry name" value="Sigma70_r2"/>
    <property type="match status" value="1"/>
</dbReference>
<protein>
    <submittedName>
        <fullName evidence="7">Sigma-70 family RNA polymerase sigma factor</fullName>
    </submittedName>
</protein>
<keyword evidence="2" id="KW-0731">Sigma factor</keyword>
<dbReference type="AlphaFoldDB" id="A0A3L8PNQ2"/>
<dbReference type="InterPro" id="IPR013324">
    <property type="entry name" value="RNA_pol_sigma_r3/r4-like"/>
</dbReference>
<dbReference type="Pfam" id="PF04545">
    <property type="entry name" value="Sigma70_r4"/>
    <property type="match status" value="1"/>
</dbReference>
<keyword evidence="1" id="KW-0805">Transcription regulation</keyword>
<dbReference type="Proteomes" id="UP000282515">
    <property type="component" value="Unassembled WGS sequence"/>
</dbReference>
<organism evidence="7 8">
    <name type="scientific">Aeromicrobium phragmitis</name>
    <dbReference type="NCBI Taxonomy" id="2478914"/>
    <lineage>
        <taxon>Bacteria</taxon>
        <taxon>Bacillati</taxon>
        <taxon>Actinomycetota</taxon>
        <taxon>Actinomycetes</taxon>
        <taxon>Propionibacteriales</taxon>
        <taxon>Nocardioidaceae</taxon>
        <taxon>Aeromicrobium</taxon>
    </lineage>
</organism>
<keyword evidence="4" id="KW-0804">Transcription</keyword>